<gene>
    <name evidence="4" type="ORF">ONB1V03_LOCUS2875</name>
</gene>
<dbReference type="AlphaFoldDB" id="A0A7R9LG97"/>
<dbReference type="InterPro" id="IPR024337">
    <property type="entry name" value="tRNA_splic_suSen54"/>
</dbReference>
<comment type="similarity">
    <text evidence="1">Belongs to the SEN54 family.</text>
</comment>
<evidence type="ECO:0000259" key="3">
    <source>
        <dbReference type="Pfam" id="PF12928"/>
    </source>
</evidence>
<accession>A0A7R9LG97</accession>
<keyword evidence="5" id="KW-1185">Reference proteome</keyword>
<dbReference type="InterPro" id="IPR024336">
    <property type="entry name" value="tRNA_splic_suSen54_N"/>
</dbReference>
<dbReference type="GO" id="GO:0000379">
    <property type="term" value="P:tRNA-type intron splice site recognition and cleavage"/>
    <property type="evidence" value="ECO:0007669"/>
    <property type="project" value="TreeGrafter"/>
</dbReference>
<evidence type="ECO:0000313" key="4">
    <source>
        <dbReference type="EMBL" id="CAD7641019.1"/>
    </source>
</evidence>
<name>A0A7R9LG97_9ACAR</name>
<dbReference type="PANTHER" id="PTHR21027">
    <property type="entry name" value="TRNA-SPLICING ENDONUCLEASE SUBUNIT SEN54"/>
    <property type="match status" value="1"/>
</dbReference>
<dbReference type="Proteomes" id="UP000728032">
    <property type="component" value="Unassembled WGS sequence"/>
</dbReference>
<evidence type="ECO:0000256" key="1">
    <source>
        <dbReference type="ARBA" id="ARBA00005736"/>
    </source>
</evidence>
<dbReference type="EMBL" id="OC915566">
    <property type="protein sequence ID" value="CAD7641019.1"/>
    <property type="molecule type" value="Genomic_DNA"/>
</dbReference>
<dbReference type="PANTHER" id="PTHR21027:SF1">
    <property type="entry name" value="TRNA-SPLICING ENDONUCLEASE SUBUNIT SEN54"/>
    <property type="match status" value="1"/>
</dbReference>
<organism evidence="4">
    <name type="scientific">Oppiella nova</name>
    <dbReference type="NCBI Taxonomy" id="334625"/>
    <lineage>
        <taxon>Eukaryota</taxon>
        <taxon>Metazoa</taxon>
        <taxon>Ecdysozoa</taxon>
        <taxon>Arthropoda</taxon>
        <taxon>Chelicerata</taxon>
        <taxon>Arachnida</taxon>
        <taxon>Acari</taxon>
        <taxon>Acariformes</taxon>
        <taxon>Sarcoptiformes</taxon>
        <taxon>Oribatida</taxon>
        <taxon>Brachypylina</taxon>
        <taxon>Oppioidea</taxon>
        <taxon>Oppiidae</taxon>
        <taxon>Oppiella</taxon>
    </lineage>
</organism>
<feature type="domain" description="tRNA-splicing endonuclease subunit Sen54 N-terminal" evidence="3">
    <location>
        <begin position="49"/>
        <end position="100"/>
    </location>
</feature>
<sequence>MSESFKSSLRHNQTPDDQWIQSLDGLTRLIDSKIECKRKSISEDRIKLNGSRGVWRCDLKLVEVTHNKGINGSIGLTINSLKYLKPFEALYLMESQSMEVLFDGIPLMIDETKCVSNESIIYEIKDNESAVELDSSLVLFNGKVKPLCDLGSILSSDELFSLIQSFGPKHRQYGVTSESKYNLIVDVFRQSDNKLEENPCFHVIVTKADQTVPRIEEVIDLQHKCRSKRLLFAVINSNDITFYSLAVAAEQVKRSIFIASFSVAIISSLTPGIMSYGNSLQNHMIHILFSVIVCILALI</sequence>
<dbReference type="EMBL" id="CAJPVJ010000741">
    <property type="protein sequence ID" value="CAG2163292.1"/>
    <property type="molecule type" value="Genomic_DNA"/>
</dbReference>
<dbReference type="OrthoDB" id="6430781at2759"/>
<reference evidence="4" key="1">
    <citation type="submission" date="2020-11" db="EMBL/GenBank/DDBJ databases">
        <authorList>
            <person name="Tran Van P."/>
        </authorList>
    </citation>
    <scope>NUCLEOTIDE SEQUENCE</scope>
</reference>
<keyword evidence="2" id="KW-0819">tRNA processing</keyword>
<dbReference type="GO" id="GO:0000214">
    <property type="term" value="C:tRNA-intron endonuclease complex"/>
    <property type="evidence" value="ECO:0007669"/>
    <property type="project" value="TreeGrafter"/>
</dbReference>
<dbReference type="Pfam" id="PF12928">
    <property type="entry name" value="tRNA_int_end_N2"/>
    <property type="match status" value="1"/>
</dbReference>
<evidence type="ECO:0000313" key="5">
    <source>
        <dbReference type="Proteomes" id="UP000728032"/>
    </source>
</evidence>
<evidence type="ECO:0000256" key="2">
    <source>
        <dbReference type="ARBA" id="ARBA00022694"/>
    </source>
</evidence>
<protein>
    <recommendedName>
        <fullName evidence="3">tRNA-splicing endonuclease subunit Sen54 N-terminal domain-containing protein</fullName>
    </recommendedName>
</protein>
<proteinExistence type="inferred from homology"/>